<dbReference type="RefSeq" id="WP_183306181.1">
    <property type="nucleotide sequence ID" value="NZ_JACIEP010000003.1"/>
</dbReference>
<dbReference type="InterPro" id="IPR003423">
    <property type="entry name" value="OMP_efflux"/>
</dbReference>
<dbReference type="GO" id="GO:0015562">
    <property type="term" value="F:efflux transmembrane transporter activity"/>
    <property type="evidence" value="ECO:0007669"/>
    <property type="project" value="InterPro"/>
</dbReference>
<dbReference type="GO" id="GO:0015288">
    <property type="term" value="F:porin activity"/>
    <property type="evidence" value="ECO:0007669"/>
    <property type="project" value="TreeGrafter"/>
</dbReference>
<organism evidence="10 11">
    <name type="scientific">Dysgonomonas hofstadii</name>
    <dbReference type="NCBI Taxonomy" id="637886"/>
    <lineage>
        <taxon>Bacteria</taxon>
        <taxon>Pseudomonadati</taxon>
        <taxon>Bacteroidota</taxon>
        <taxon>Bacteroidia</taxon>
        <taxon>Bacteroidales</taxon>
        <taxon>Dysgonomonadaceae</taxon>
        <taxon>Dysgonomonas</taxon>
    </lineage>
</organism>
<dbReference type="GO" id="GO:0009279">
    <property type="term" value="C:cell outer membrane"/>
    <property type="evidence" value="ECO:0007669"/>
    <property type="project" value="UniProtKB-SubCell"/>
</dbReference>
<dbReference type="GO" id="GO:1990281">
    <property type="term" value="C:efflux pump complex"/>
    <property type="evidence" value="ECO:0007669"/>
    <property type="project" value="TreeGrafter"/>
</dbReference>
<evidence type="ECO:0000256" key="3">
    <source>
        <dbReference type="ARBA" id="ARBA00022448"/>
    </source>
</evidence>
<keyword evidence="11" id="KW-1185">Reference proteome</keyword>
<dbReference type="Pfam" id="PF02321">
    <property type="entry name" value="OEP"/>
    <property type="match status" value="2"/>
</dbReference>
<dbReference type="InterPro" id="IPR051906">
    <property type="entry name" value="TolC-like"/>
</dbReference>
<dbReference type="PANTHER" id="PTHR30026">
    <property type="entry name" value="OUTER MEMBRANE PROTEIN TOLC"/>
    <property type="match status" value="1"/>
</dbReference>
<evidence type="ECO:0000256" key="7">
    <source>
        <dbReference type="ARBA" id="ARBA00023237"/>
    </source>
</evidence>
<dbReference type="SUPFAM" id="SSF56954">
    <property type="entry name" value="Outer membrane efflux proteins (OEP)"/>
    <property type="match status" value="1"/>
</dbReference>
<keyword evidence="6" id="KW-0472">Membrane</keyword>
<keyword evidence="9" id="KW-0732">Signal</keyword>
<evidence type="ECO:0000256" key="9">
    <source>
        <dbReference type="SAM" id="SignalP"/>
    </source>
</evidence>
<sequence length="438" mass="49991">MKKYIPLILFILTPVVCSSQAIYDLKSCIALGLQQNYDIRIIRNNQEISDNNFTIGNAGYLPTVDLTAGYSGTSNNVTQNLADGGQNKNNGVNNQLLDAGVSLNWTVFDGFNIQTNYKRLKELQQMGELNTRLEIENFISNLTAEYYNYIQQNIRLNNLKSAVKLSKERLRIVEARYEIGAGSRLEMQQARVDFNSDSSSLIKQQEILYTSRITLNQLMAVDQIDQLIITTDTVIKFDEFLDRSNVWGRTLSQNTFLLLADKNKNLSVLDLKTAQSENYPYLRLNAGYGISKNIYNTGTIDNQRTLGLNYGFTVGFNLFSGFNRKRKQRNAKIEIENKQLQFEQTTLSLKADLSNMWMAYKNNIELTNLERENVETARENHEIAVERYKLGDLAGIELREAQNSLLEAEERLVTAEYNTKLCEISLMQISGQVMNYAE</sequence>
<dbReference type="EMBL" id="JACIEP010000003">
    <property type="protein sequence ID" value="MBB4035244.1"/>
    <property type="molecule type" value="Genomic_DNA"/>
</dbReference>
<keyword evidence="7" id="KW-0998">Cell outer membrane</keyword>
<evidence type="ECO:0000313" key="11">
    <source>
        <dbReference type="Proteomes" id="UP000555103"/>
    </source>
</evidence>
<keyword evidence="4" id="KW-1134">Transmembrane beta strand</keyword>
<keyword evidence="5" id="KW-0812">Transmembrane</keyword>
<name>A0A840CNZ5_9BACT</name>
<dbReference type="Proteomes" id="UP000555103">
    <property type="component" value="Unassembled WGS sequence"/>
</dbReference>
<gene>
    <name evidence="10" type="ORF">GGR21_001133</name>
</gene>
<evidence type="ECO:0000256" key="4">
    <source>
        <dbReference type="ARBA" id="ARBA00022452"/>
    </source>
</evidence>
<comment type="similarity">
    <text evidence="2">Belongs to the outer membrane factor (OMF) (TC 1.B.17) family.</text>
</comment>
<proteinExistence type="inferred from homology"/>
<evidence type="ECO:0000256" key="1">
    <source>
        <dbReference type="ARBA" id="ARBA00004442"/>
    </source>
</evidence>
<feature type="chain" id="PRO_5032967108" evidence="9">
    <location>
        <begin position="22"/>
        <end position="438"/>
    </location>
</feature>
<dbReference type="AlphaFoldDB" id="A0A840CNZ5"/>
<evidence type="ECO:0000256" key="6">
    <source>
        <dbReference type="ARBA" id="ARBA00023136"/>
    </source>
</evidence>
<comment type="caution">
    <text evidence="10">The sequence shown here is derived from an EMBL/GenBank/DDBJ whole genome shotgun (WGS) entry which is preliminary data.</text>
</comment>
<dbReference type="PANTHER" id="PTHR30026:SF20">
    <property type="entry name" value="OUTER MEMBRANE PROTEIN TOLC"/>
    <property type="match status" value="1"/>
</dbReference>
<comment type="subcellular location">
    <subcellularLocation>
        <location evidence="1">Cell outer membrane</location>
    </subcellularLocation>
</comment>
<evidence type="ECO:0000256" key="5">
    <source>
        <dbReference type="ARBA" id="ARBA00022692"/>
    </source>
</evidence>
<keyword evidence="3" id="KW-0813">Transport</keyword>
<accession>A0A840CNZ5</accession>
<feature type="signal peptide" evidence="9">
    <location>
        <begin position="1"/>
        <end position="21"/>
    </location>
</feature>
<protein>
    <submittedName>
        <fullName evidence="10">Outer membrane protein TolC</fullName>
    </submittedName>
</protein>
<reference evidence="10 11" key="1">
    <citation type="submission" date="2020-08" db="EMBL/GenBank/DDBJ databases">
        <title>Genomic Encyclopedia of Type Strains, Phase IV (KMG-IV): sequencing the most valuable type-strain genomes for metagenomic binning, comparative biology and taxonomic classification.</title>
        <authorList>
            <person name="Goeker M."/>
        </authorList>
    </citation>
    <scope>NUCLEOTIDE SEQUENCE [LARGE SCALE GENOMIC DNA]</scope>
    <source>
        <strain evidence="10 11">DSM 104969</strain>
    </source>
</reference>
<feature type="coiled-coil region" evidence="8">
    <location>
        <begin position="366"/>
        <end position="418"/>
    </location>
</feature>
<evidence type="ECO:0000313" key="10">
    <source>
        <dbReference type="EMBL" id="MBB4035244.1"/>
    </source>
</evidence>
<keyword evidence="8" id="KW-0175">Coiled coil</keyword>
<evidence type="ECO:0000256" key="2">
    <source>
        <dbReference type="ARBA" id="ARBA00007613"/>
    </source>
</evidence>
<dbReference type="Gene3D" id="1.20.1600.10">
    <property type="entry name" value="Outer membrane efflux proteins (OEP)"/>
    <property type="match status" value="1"/>
</dbReference>
<evidence type="ECO:0000256" key="8">
    <source>
        <dbReference type="SAM" id="Coils"/>
    </source>
</evidence>